<organism evidence="2">
    <name type="scientific">marine metagenome</name>
    <dbReference type="NCBI Taxonomy" id="408172"/>
    <lineage>
        <taxon>unclassified sequences</taxon>
        <taxon>metagenomes</taxon>
        <taxon>ecological metagenomes</taxon>
    </lineage>
</organism>
<dbReference type="Pfam" id="PF01042">
    <property type="entry name" value="Ribonuc_L-PSP"/>
    <property type="match status" value="1"/>
</dbReference>
<dbReference type="InterPro" id="IPR006175">
    <property type="entry name" value="YjgF/YER057c/UK114"/>
</dbReference>
<comment type="similarity">
    <text evidence="1">Belongs to the RutC family.</text>
</comment>
<reference evidence="2" key="1">
    <citation type="submission" date="2018-05" db="EMBL/GenBank/DDBJ databases">
        <authorList>
            <person name="Lanie J.A."/>
            <person name="Ng W.-L."/>
            <person name="Kazmierczak K.M."/>
            <person name="Andrzejewski T.M."/>
            <person name="Davidsen T.M."/>
            <person name="Wayne K.J."/>
            <person name="Tettelin H."/>
            <person name="Glass J.I."/>
            <person name="Rusch D."/>
            <person name="Podicherti R."/>
            <person name="Tsui H.-C.T."/>
            <person name="Winkler M.E."/>
        </authorList>
    </citation>
    <scope>NUCLEOTIDE SEQUENCE</scope>
</reference>
<dbReference type="InterPro" id="IPR035959">
    <property type="entry name" value="RutC-like_sf"/>
</dbReference>
<dbReference type="EMBL" id="UINC01156895">
    <property type="protein sequence ID" value="SVD53570.1"/>
    <property type="molecule type" value="Genomic_DNA"/>
</dbReference>
<dbReference type="PROSITE" id="PS51257">
    <property type="entry name" value="PROKAR_LIPOPROTEIN"/>
    <property type="match status" value="1"/>
</dbReference>
<accession>A0A382W4Q5</accession>
<sequence>MRSIPLIILIIPLLVITLSACSETETVEIHTGDTDAAPPLEYLNNPGRTDTNPYSNMVVAGDTVYLAGAIGIDQETGEAPEDVEEEIRLVLDSMKERLERVGMSMNDLVSVQVFCPDLTLYDTFNNIYRTYFDEHFPARAFVGSGPLLRNGRFEVLGTAIRQ</sequence>
<protein>
    <recommendedName>
        <fullName evidence="3">RidA family protein</fullName>
    </recommendedName>
</protein>
<dbReference type="SUPFAM" id="SSF55298">
    <property type="entry name" value="YjgF-like"/>
    <property type="match status" value="1"/>
</dbReference>
<dbReference type="PANTHER" id="PTHR11803">
    <property type="entry name" value="2-IMINOBUTANOATE/2-IMINOPROPANOATE DEAMINASE RIDA"/>
    <property type="match status" value="1"/>
</dbReference>
<gene>
    <name evidence="2" type="ORF">METZ01_LOCUS406424</name>
</gene>
<evidence type="ECO:0000256" key="1">
    <source>
        <dbReference type="ARBA" id="ARBA00010552"/>
    </source>
</evidence>
<dbReference type="Gene3D" id="3.30.1330.40">
    <property type="entry name" value="RutC-like"/>
    <property type="match status" value="1"/>
</dbReference>
<dbReference type="PANTHER" id="PTHR11803:SF58">
    <property type="entry name" value="PROTEIN HMF1-RELATED"/>
    <property type="match status" value="1"/>
</dbReference>
<evidence type="ECO:0000313" key="2">
    <source>
        <dbReference type="EMBL" id="SVD53570.1"/>
    </source>
</evidence>
<dbReference type="GO" id="GO:0005829">
    <property type="term" value="C:cytosol"/>
    <property type="evidence" value="ECO:0007669"/>
    <property type="project" value="TreeGrafter"/>
</dbReference>
<dbReference type="GO" id="GO:0019239">
    <property type="term" value="F:deaminase activity"/>
    <property type="evidence" value="ECO:0007669"/>
    <property type="project" value="TreeGrafter"/>
</dbReference>
<dbReference type="AlphaFoldDB" id="A0A382W4Q5"/>
<name>A0A382W4Q5_9ZZZZ</name>
<proteinExistence type="inferred from homology"/>
<evidence type="ECO:0008006" key="3">
    <source>
        <dbReference type="Google" id="ProtNLM"/>
    </source>
</evidence>